<comment type="similarity">
    <text evidence="1">Belongs to the LytR/CpsA/Psr (LCP) family.</text>
</comment>
<dbReference type="EMBL" id="PHAO01000001">
    <property type="protein sequence ID" value="PKN02527.1"/>
    <property type="molecule type" value="Genomic_DNA"/>
</dbReference>
<evidence type="ECO:0000256" key="1">
    <source>
        <dbReference type="ARBA" id="ARBA00006068"/>
    </source>
</evidence>
<evidence type="ECO:0000313" key="4">
    <source>
        <dbReference type="Proteomes" id="UP000233417"/>
    </source>
</evidence>
<comment type="caution">
    <text evidence="3">The sequence shown here is derived from an EMBL/GenBank/DDBJ whole genome shotgun (WGS) entry which is preliminary data.</text>
</comment>
<proteinExistence type="inferred from homology"/>
<protein>
    <recommendedName>
        <fullName evidence="2">Cell envelope-related transcriptional attenuator domain-containing protein</fullName>
    </recommendedName>
</protein>
<dbReference type="InterPro" id="IPR050922">
    <property type="entry name" value="LytR/CpsA/Psr_CW_biosynth"/>
</dbReference>
<organism evidence="3 4">
    <name type="scientific">Candidatus Dojkabacteria bacterium HGW-Dojkabacteria-1</name>
    <dbReference type="NCBI Taxonomy" id="2013761"/>
    <lineage>
        <taxon>Bacteria</taxon>
        <taxon>Candidatus Dojkabacteria</taxon>
    </lineage>
</organism>
<dbReference type="Proteomes" id="UP000233417">
    <property type="component" value="Unassembled WGS sequence"/>
</dbReference>
<dbReference type="PANTHER" id="PTHR33392:SF6">
    <property type="entry name" value="POLYISOPRENYL-TEICHOIC ACID--PEPTIDOGLYCAN TEICHOIC ACID TRANSFERASE TAGU"/>
    <property type="match status" value="1"/>
</dbReference>
<gene>
    <name evidence="3" type="ORF">CVU76_00590</name>
</gene>
<evidence type="ECO:0000313" key="3">
    <source>
        <dbReference type="EMBL" id="PKN02527.1"/>
    </source>
</evidence>
<dbReference type="PANTHER" id="PTHR33392">
    <property type="entry name" value="POLYISOPRENYL-TEICHOIC ACID--PEPTIDOGLYCAN TEICHOIC ACID TRANSFERASE TAGU"/>
    <property type="match status" value="1"/>
</dbReference>
<dbReference type="Gene3D" id="3.40.630.190">
    <property type="entry name" value="LCP protein"/>
    <property type="match status" value="1"/>
</dbReference>
<accession>A0A2N2F2Y8</accession>
<dbReference type="NCBIfam" id="TIGR00350">
    <property type="entry name" value="lytR_cpsA_psr"/>
    <property type="match status" value="1"/>
</dbReference>
<sequence length="470" mass="53033">MEVSINMSDKELNRRRIPTTMGKKKKPSLLSLLLAIVLVAVVTTGGYLLYKGYKVSSDIGFQFSPGNILQPKKEPELKRDSTGKYTNVLLVGIDTREAGNLMNTDTIIVASYNYETRDVIMISIPRDFHVQTDPKKYWFNRINSVYAVNEQRSKGSGLEALKDVAEEITTLEIQYHAMIDYKGFTELIDAVGGVYVNVENSFTDYMYPKGVGYQTVTFKAGPQLMDGDTALKYSRSRHSMHNNEGSDFARARRQQNVIASFRDTVLSSETLLNPKKVMDLMSAIQNNIKISEFTIDDIQAGINILKTFKEENGNTYSFVLDPSSGNSSLITSQNVVNTGAYAIGPIEGLGKYTKINEYVKLLLKNPQLYSENPSIYIYNAGLGYQETYKIAQELREEFKYMNIRFIGNLYNDKEGVYVFSNKEEEYGYSVDALSKYLKTASTTKPEFVTTNLRGENISILFGKEIQISQQ</sequence>
<name>A0A2N2F2Y8_9BACT</name>
<dbReference type="AlphaFoldDB" id="A0A2N2F2Y8"/>
<dbReference type="InterPro" id="IPR004474">
    <property type="entry name" value="LytR_CpsA_psr"/>
</dbReference>
<reference evidence="3 4" key="1">
    <citation type="journal article" date="2017" name="ISME J.">
        <title>Potential for microbial H2 and metal transformations associated with novel bacteria and archaea in deep terrestrial subsurface sediments.</title>
        <authorList>
            <person name="Hernsdorf A.W."/>
            <person name="Amano Y."/>
            <person name="Miyakawa K."/>
            <person name="Ise K."/>
            <person name="Suzuki Y."/>
            <person name="Anantharaman K."/>
            <person name="Probst A."/>
            <person name="Burstein D."/>
            <person name="Thomas B.C."/>
            <person name="Banfield J.F."/>
        </authorList>
    </citation>
    <scope>NUCLEOTIDE SEQUENCE [LARGE SCALE GENOMIC DNA]</scope>
    <source>
        <strain evidence="3">HGW-Dojkabacteria-1</strain>
    </source>
</reference>
<feature type="domain" description="Cell envelope-related transcriptional attenuator" evidence="2">
    <location>
        <begin position="103"/>
        <end position="261"/>
    </location>
</feature>
<dbReference type="Pfam" id="PF03816">
    <property type="entry name" value="LytR_cpsA_psr"/>
    <property type="match status" value="1"/>
</dbReference>
<evidence type="ECO:0000259" key="2">
    <source>
        <dbReference type="Pfam" id="PF03816"/>
    </source>
</evidence>